<name>A0A135UIA7_9PEZI</name>
<dbReference type="AlphaFoldDB" id="A0A135UIA7"/>
<keyword evidence="2" id="KW-0472">Membrane</keyword>
<dbReference type="Proteomes" id="UP000070054">
    <property type="component" value="Unassembled WGS sequence"/>
</dbReference>
<feature type="compositionally biased region" description="Polar residues" evidence="1">
    <location>
        <begin position="558"/>
        <end position="567"/>
    </location>
</feature>
<keyword evidence="2" id="KW-1133">Transmembrane helix</keyword>
<feature type="region of interest" description="Disordered" evidence="1">
    <location>
        <begin position="346"/>
        <end position="449"/>
    </location>
</feature>
<protein>
    <recommendedName>
        <fullName evidence="5">Integral membrane protein</fullName>
    </recommendedName>
</protein>
<feature type="transmembrane region" description="Helical" evidence="2">
    <location>
        <begin position="136"/>
        <end position="158"/>
    </location>
</feature>
<evidence type="ECO:0000256" key="2">
    <source>
        <dbReference type="SAM" id="Phobius"/>
    </source>
</evidence>
<feature type="transmembrane region" description="Helical" evidence="2">
    <location>
        <begin position="267"/>
        <end position="286"/>
    </location>
</feature>
<feature type="transmembrane region" description="Helical" evidence="2">
    <location>
        <begin position="225"/>
        <end position="246"/>
    </location>
</feature>
<evidence type="ECO:0000313" key="3">
    <source>
        <dbReference type="EMBL" id="KXH60129.1"/>
    </source>
</evidence>
<feature type="compositionally biased region" description="Basic and acidic residues" evidence="1">
    <location>
        <begin position="423"/>
        <end position="442"/>
    </location>
</feature>
<dbReference type="EMBL" id="JEMN01000546">
    <property type="protein sequence ID" value="KXH60129.1"/>
    <property type="molecule type" value="Genomic_DNA"/>
</dbReference>
<feature type="region of interest" description="Disordered" evidence="1">
    <location>
        <begin position="536"/>
        <end position="575"/>
    </location>
</feature>
<evidence type="ECO:0000256" key="1">
    <source>
        <dbReference type="SAM" id="MobiDB-lite"/>
    </source>
</evidence>
<comment type="caution">
    <text evidence="3">The sequence shown here is derived from an EMBL/GenBank/DDBJ whole genome shotgun (WGS) entry which is preliminary data.</text>
</comment>
<feature type="transmembrane region" description="Helical" evidence="2">
    <location>
        <begin position="315"/>
        <end position="336"/>
    </location>
</feature>
<accession>A0A135UIA7</accession>
<sequence length="575" mass="63072">MSHNITLPWWATLPNLKWNVIANCTSFANFAKDILRTSPAWDYCDIRVNALFSLVQSSLEINSTGELGYGTPQQIASWYLSSCVCVPGISNATCDVETSSSALNFLHAVRSQLDRDEIACFGELCSILGITGNADISGIGVMVTLCIEAGLIIGFLVAQTAEYFKGPFSLIPDRRGISESLMIAFKVILLEFYWSSVLLSLGITIASIITATTALGDESSEQVELFGASVVLALHNSRLSAMASLYSTQATFMASLMLLEPGRHRRLLNLAILPILGALLLVLIILSNQYFKSRLIHVGLLFRHVTKGGQDEGPVLQVFVIITLFMMAICGVTALLDAHKNTSAVSQDEESTVQITEQGKQSMTPTVNKREYVSHPSLGQEQQTTSPTVGTKDSSLNPATGNRQEPTDSTAEKKGSVSNLEAGKGEQSSKARKRESPKEQHSLTRTTGKRRPLRSRLFVVEIRVMKVILMIMMLMTLMRFWSFRGSTITSNADPQLEWSFGQIVALTTWVPVIIDFWYAFFVGIIPALQKNMPPGFEANAKLDSEGTAKPQDKERKQNTSNDANVEESSVHDGRS</sequence>
<evidence type="ECO:0008006" key="5">
    <source>
        <dbReference type="Google" id="ProtNLM"/>
    </source>
</evidence>
<feature type="transmembrane region" description="Helical" evidence="2">
    <location>
        <begin position="464"/>
        <end position="483"/>
    </location>
</feature>
<reference evidence="3 4" key="1">
    <citation type="submission" date="2014-02" db="EMBL/GenBank/DDBJ databases">
        <title>The genome sequence of Colletotrichum nymphaeae SA-01.</title>
        <authorList>
            <person name="Baroncelli R."/>
            <person name="Thon M.R."/>
        </authorList>
    </citation>
    <scope>NUCLEOTIDE SEQUENCE [LARGE SCALE GENOMIC DNA]</scope>
    <source>
        <strain evidence="3 4">SA-01</strain>
    </source>
</reference>
<feature type="transmembrane region" description="Helical" evidence="2">
    <location>
        <begin position="192"/>
        <end position="213"/>
    </location>
</feature>
<dbReference type="OrthoDB" id="4582561at2759"/>
<feature type="compositionally biased region" description="Basic and acidic residues" evidence="1">
    <location>
        <begin position="540"/>
        <end position="557"/>
    </location>
</feature>
<proteinExistence type="predicted"/>
<feature type="compositionally biased region" description="Polar residues" evidence="1">
    <location>
        <begin position="346"/>
        <end position="367"/>
    </location>
</feature>
<gene>
    <name evidence="3" type="ORF">CNYM01_10288</name>
</gene>
<feature type="transmembrane region" description="Helical" evidence="2">
    <location>
        <begin position="503"/>
        <end position="528"/>
    </location>
</feature>
<evidence type="ECO:0000313" key="4">
    <source>
        <dbReference type="Proteomes" id="UP000070054"/>
    </source>
</evidence>
<keyword evidence="4" id="KW-1185">Reference proteome</keyword>
<keyword evidence="2" id="KW-0812">Transmembrane</keyword>
<feature type="compositionally biased region" description="Polar residues" evidence="1">
    <location>
        <begin position="377"/>
        <end position="409"/>
    </location>
</feature>
<organism evidence="3 4">
    <name type="scientific">Colletotrichum nymphaeae SA-01</name>
    <dbReference type="NCBI Taxonomy" id="1460502"/>
    <lineage>
        <taxon>Eukaryota</taxon>
        <taxon>Fungi</taxon>
        <taxon>Dikarya</taxon>
        <taxon>Ascomycota</taxon>
        <taxon>Pezizomycotina</taxon>
        <taxon>Sordariomycetes</taxon>
        <taxon>Hypocreomycetidae</taxon>
        <taxon>Glomerellales</taxon>
        <taxon>Glomerellaceae</taxon>
        <taxon>Colletotrichum</taxon>
        <taxon>Colletotrichum acutatum species complex</taxon>
    </lineage>
</organism>